<protein>
    <recommendedName>
        <fullName evidence="5">HTH lysR-type domain-containing protein</fullName>
    </recommendedName>
</protein>
<comment type="similarity">
    <text evidence="1">Belongs to the LysR transcriptional regulatory family.</text>
</comment>
<dbReference type="Pfam" id="PF00126">
    <property type="entry name" value="HTH_1"/>
    <property type="match status" value="1"/>
</dbReference>
<dbReference type="InterPro" id="IPR000847">
    <property type="entry name" value="LysR_HTH_N"/>
</dbReference>
<keyword evidence="7" id="KW-1185">Reference proteome</keyword>
<dbReference type="EMBL" id="MSFI01000022">
    <property type="protein sequence ID" value="OMP66259.1"/>
    <property type="molecule type" value="Genomic_DNA"/>
</dbReference>
<dbReference type="GO" id="GO:0003700">
    <property type="term" value="F:DNA-binding transcription factor activity"/>
    <property type="evidence" value="ECO:0007669"/>
    <property type="project" value="InterPro"/>
</dbReference>
<keyword evidence="4" id="KW-0804">Transcription</keyword>
<dbReference type="InterPro" id="IPR036388">
    <property type="entry name" value="WH-like_DNA-bd_sf"/>
</dbReference>
<evidence type="ECO:0000313" key="7">
    <source>
        <dbReference type="Proteomes" id="UP000188613"/>
    </source>
</evidence>
<dbReference type="InterPro" id="IPR005119">
    <property type="entry name" value="LysR_subst-bd"/>
</dbReference>
<dbReference type="SUPFAM" id="SSF46785">
    <property type="entry name" value="Winged helix' DNA-binding domain"/>
    <property type="match status" value="1"/>
</dbReference>
<dbReference type="RefSeq" id="WP_076767036.1">
    <property type="nucleotide sequence ID" value="NZ_MSFI01000022.1"/>
</dbReference>
<dbReference type="PANTHER" id="PTHR30126">
    <property type="entry name" value="HTH-TYPE TRANSCRIPTIONAL REGULATOR"/>
    <property type="match status" value="1"/>
</dbReference>
<feature type="domain" description="HTH lysR-type" evidence="5">
    <location>
        <begin position="1"/>
        <end position="58"/>
    </location>
</feature>
<dbReference type="CDD" id="cd05466">
    <property type="entry name" value="PBP2_LTTR_substrate"/>
    <property type="match status" value="1"/>
</dbReference>
<reference evidence="6 7" key="1">
    <citation type="submission" date="2016-12" db="EMBL/GenBank/DDBJ databases">
        <title>Domibacillus sp. SAB 38T whole genome sequencing.</title>
        <authorList>
            <person name="Verma A."/>
            <person name="Ojha A.K."/>
            <person name="Krishnamurthi S."/>
        </authorList>
    </citation>
    <scope>NUCLEOTIDE SEQUENCE [LARGE SCALE GENOMIC DNA]</scope>
    <source>
        <strain evidence="6 7">SAB 38</strain>
    </source>
</reference>
<evidence type="ECO:0000256" key="4">
    <source>
        <dbReference type="ARBA" id="ARBA00023163"/>
    </source>
</evidence>
<dbReference type="FunFam" id="1.10.10.10:FF:000001">
    <property type="entry name" value="LysR family transcriptional regulator"/>
    <property type="match status" value="1"/>
</dbReference>
<evidence type="ECO:0000313" key="6">
    <source>
        <dbReference type="EMBL" id="OMP66259.1"/>
    </source>
</evidence>
<dbReference type="GO" id="GO:0000976">
    <property type="term" value="F:transcription cis-regulatory region binding"/>
    <property type="evidence" value="ECO:0007669"/>
    <property type="project" value="TreeGrafter"/>
</dbReference>
<name>A0A1V2A5G7_9BACI</name>
<dbReference type="SUPFAM" id="SSF53850">
    <property type="entry name" value="Periplasmic binding protein-like II"/>
    <property type="match status" value="1"/>
</dbReference>
<dbReference type="Pfam" id="PF03466">
    <property type="entry name" value="LysR_substrate"/>
    <property type="match status" value="1"/>
</dbReference>
<evidence type="ECO:0000256" key="1">
    <source>
        <dbReference type="ARBA" id="ARBA00009437"/>
    </source>
</evidence>
<dbReference type="Gene3D" id="3.40.190.290">
    <property type="match status" value="1"/>
</dbReference>
<keyword evidence="3" id="KW-0238">DNA-binding</keyword>
<dbReference type="AlphaFoldDB" id="A0A1V2A5G7"/>
<dbReference type="PRINTS" id="PR00039">
    <property type="entry name" value="HTHLYSR"/>
</dbReference>
<dbReference type="PROSITE" id="PS50931">
    <property type="entry name" value="HTH_LYSR"/>
    <property type="match status" value="1"/>
</dbReference>
<organism evidence="6 7">
    <name type="scientific">Domibacillus epiphyticus</name>
    <dbReference type="NCBI Taxonomy" id="1714355"/>
    <lineage>
        <taxon>Bacteria</taxon>
        <taxon>Bacillati</taxon>
        <taxon>Bacillota</taxon>
        <taxon>Bacilli</taxon>
        <taxon>Bacillales</taxon>
        <taxon>Bacillaceae</taxon>
        <taxon>Domibacillus</taxon>
    </lineage>
</organism>
<proteinExistence type="inferred from homology"/>
<dbReference type="PANTHER" id="PTHR30126:SF40">
    <property type="entry name" value="HTH-TYPE TRANSCRIPTIONAL REGULATOR GLTR"/>
    <property type="match status" value="1"/>
</dbReference>
<keyword evidence="2" id="KW-0805">Transcription regulation</keyword>
<dbReference type="Proteomes" id="UP000188613">
    <property type="component" value="Unassembled WGS sequence"/>
</dbReference>
<accession>A0A1V2A5G7</accession>
<evidence type="ECO:0000256" key="3">
    <source>
        <dbReference type="ARBA" id="ARBA00023125"/>
    </source>
</evidence>
<sequence length="312" mass="35255">MDLFDIEVFLEVANRKSMNKASKALHISQSAVSSRIAKLEADLDTVLFERSKKGVSLTFSGKQFYSSAEQSLNAIKKKIKALKELKRSNAMKIGITNSLSHIILPVLSSIIYKNSTLEWKIVTGSSRDLLQAAQLGEIDIAIINNPLINNIGLDKITLFEEKLMLIGPSDYKKNWIDIQYFLQDSTFILPVKGMPLRKLIDQKIFNPLNTYPKKLIEVNSCEAMKEFVSKGVGFAFLSLSSLWQERHIEGNQYSSDSTGRLFQLLNLEHLDASQQCICVYSPIDNENIMNIINLLQKGLHPYIDRLKENVPS</sequence>
<evidence type="ECO:0000256" key="2">
    <source>
        <dbReference type="ARBA" id="ARBA00023015"/>
    </source>
</evidence>
<dbReference type="InterPro" id="IPR036390">
    <property type="entry name" value="WH_DNA-bd_sf"/>
</dbReference>
<dbReference type="STRING" id="1714355.BTO28_13260"/>
<evidence type="ECO:0000259" key="5">
    <source>
        <dbReference type="PROSITE" id="PS50931"/>
    </source>
</evidence>
<comment type="caution">
    <text evidence="6">The sequence shown here is derived from an EMBL/GenBank/DDBJ whole genome shotgun (WGS) entry which is preliminary data.</text>
</comment>
<dbReference type="Gene3D" id="1.10.10.10">
    <property type="entry name" value="Winged helix-like DNA-binding domain superfamily/Winged helix DNA-binding domain"/>
    <property type="match status" value="1"/>
</dbReference>
<dbReference type="OrthoDB" id="8479357at2"/>
<gene>
    <name evidence="6" type="ORF">BTO28_13260</name>
</gene>